<reference evidence="2 3" key="1">
    <citation type="submission" date="2022-12" db="EMBL/GenBank/DDBJ databases">
        <title>Chromosome-scale assembly of the Ensete ventricosum genome.</title>
        <authorList>
            <person name="Dussert Y."/>
            <person name="Stocks J."/>
            <person name="Wendawek A."/>
            <person name="Woldeyes F."/>
            <person name="Nichols R.A."/>
            <person name="Borrell J.S."/>
        </authorList>
    </citation>
    <scope>NUCLEOTIDE SEQUENCE [LARGE SCALE GENOMIC DNA]</scope>
    <source>
        <strain evidence="3">cv. Maze</strain>
        <tissue evidence="2">Seeds</tissue>
    </source>
</reference>
<feature type="compositionally biased region" description="Low complexity" evidence="1">
    <location>
        <begin position="135"/>
        <end position="145"/>
    </location>
</feature>
<comment type="caution">
    <text evidence="2">The sequence shown here is derived from an EMBL/GenBank/DDBJ whole genome shotgun (WGS) entry which is preliminary data.</text>
</comment>
<proteinExistence type="predicted"/>
<evidence type="ECO:0000313" key="3">
    <source>
        <dbReference type="Proteomes" id="UP001222027"/>
    </source>
</evidence>
<organism evidence="2 3">
    <name type="scientific">Ensete ventricosum</name>
    <name type="common">Abyssinian banana</name>
    <name type="synonym">Musa ensete</name>
    <dbReference type="NCBI Taxonomy" id="4639"/>
    <lineage>
        <taxon>Eukaryota</taxon>
        <taxon>Viridiplantae</taxon>
        <taxon>Streptophyta</taxon>
        <taxon>Embryophyta</taxon>
        <taxon>Tracheophyta</taxon>
        <taxon>Spermatophyta</taxon>
        <taxon>Magnoliopsida</taxon>
        <taxon>Liliopsida</taxon>
        <taxon>Zingiberales</taxon>
        <taxon>Musaceae</taxon>
        <taxon>Ensete</taxon>
    </lineage>
</organism>
<accession>A0AAV8QAL9</accession>
<dbReference type="AlphaFoldDB" id="A0AAV8QAL9"/>
<keyword evidence="3" id="KW-1185">Reference proteome</keyword>
<dbReference type="Proteomes" id="UP001222027">
    <property type="component" value="Unassembled WGS sequence"/>
</dbReference>
<evidence type="ECO:0000313" key="2">
    <source>
        <dbReference type="EMBL" id="KAJ8472221.1"/>
    </source>
</evidence>
<dbReference type="EMBL" id="JAQQAF010000007">
    <property type="protein sequence ID" value="KAJ8472221.1"/>
    <property type="molecule type" value="Genomic_DNA"/>
</dbReference>
<name>A0AAV8QAL9_ENSVE</name>
<protein>
    <recommendedName>
        <fullName evidence="4">DUF4005 domain-containing protein</fullName>
    </recommendedName>
</protein>
<sequence>MKSPVSSCISNSEELVTTTCNSISKNSTSRGENYPGYENMEGQCQESMSSSDGQPSQKHRMIIAKQSSNLPQGPNKVLPSTEEPVKVGQNTASKKFSLWGQNVKKEAQDPSLSNKQSSNQRPSDIESNCLKSQTSASVSSSVESALAGRSVGPQKITLPDLR</sequence>
<feature type="compositionally biased region" description="Polar residues" evidence="1">
    <location>
        <begin position="110"/>
        <end position="134"/>
    </location>
</feature>
<feature type="compositionally biased region" description="Polar residues" evidence="1">
    <location>
        <begin position="22"/>
        <end position="31"/>
    </location>
</feature>
<evidence type="ECO:0000256" key="1">
    <source>
        <dbReference type="SAM" id="MobiDB-lite"/>
    </source>
</evidence>
<feature type="region of interest" description="Disordered" evidence="1">
    <location>
        <begin position="22"/>
        <end position="162"/>
    </location>
</feature>
<gene>
    <name evidence="2" type="ORF">OPV22_026564</name>
</gene>
<feature type="compositionally biased region" description="Polar residues" evidence="1">
    <location>
        <begin position="42"/>
        <end position="56"/>
    </location>
</feature>
<evidence type="ECO:0008006" key="4">
    <source>
        <dbReference type="Google" id="ProtNLM"/>
    </source>
</evidence>